<keyword evidence="7" id="KW-1185">Reference proteome</keyword>
<evidence type="ECO:0000313" key="7">
    <source>
        <dbReference type="Proteomes" id="UP001580407"/>
    </source>
</evidence>
<dbReference type="Gene3D" id="3.30.450.40">
    <property type="match status" value="1"/>
</dbReference>
<dbReference type="Gene3D" id="1.10.10.10">
    <property type="entry name" value="Winged helix-like DNA-binding domain superfamily/Winged helix DNA-binding domain"/>
    <property type="match status" value="1"/>
</dbReference>
<feature type="domain" description="IclR-ED" evidence="5">
    <location>
        <begin position="68"/>
        <end position="247"/>
    </location>
</feature>
<dbReference type="SUPFAM" id="SSF55781">
    <property type="entry name" value="GAF domain-like"/>
    <property type="match status" value="1"/>
</dbReference>
<dbReference type="EMBL" id="JBHILM010000006">
    <property type="protein sequence ID" value="MFB5680707.1"/>
    <property type="molecule type" value="Genomic_DNA"/>
</dbReference>
<evidence type="ECO:0000259" key="4">
    <source>
        <dbReference type="PROSITE" id="PS51077"/>
    </source>
</evidence>
<dbReference type="Proteomes" id="UP001580407">
    <property type="component" value="Unassembled WGS sequence"/>
</dbReference>
<dbReference type="PANTHER" id="PTHR30136">
    <property type="entry name" value="HELIX-TURN-HELIX TRANSCRIPTIONAL REGULATOR, ICLR FAMILY"/>
    <property type="match status" value="1"/>
</dbReference>
<dbReference type="SUPFAM" id="SSF46785">
    <property type="entry name" value="Winged helix' DNA-binding domain"/>
    <property type="match status" value="1"/>
</dbReference>
<keyword evidence="2" id="KW-0238">DNA-binding</keyword>
<evidence type="ECO:0000256" key="3">
    <source>
        <dbReference type="ARBA" id="ARBA00023163"/>
    </source>
</evidence>
<comment type="caution">
    <text evidence="6">The sequence shown here is derived from an EMBL/GenBank/DDBJ whole genome shotgun (WGS) entry which is preliminary data.</text>
</comment>
<proteinExistence type="predicted"/>
<dbReference type="InterPro" id="IPR014757">
    <property type="entry name" value="Tscrpt_reg_IclR_C"/>
</dbReference>
<dbReference type="SMART" id="SM00346">
    <property type="entry name" value="HTH_ICLR"/>
    <property type="match status" value="1"/>
</dbReference>
<feature type="domain" description="HTH iclR-type" evidence="4">
    <location>
        <begin position="5"/>
        <end position="67"/>
    </location>
</feature>
<keyword evidence="3" id="KW-0804">Transcription</keyword>
<dbReference type="InterPro" id="IPR005471">
    <property type="entry name" value="Tscrpt_reg_IclR_N"/>
</dbReference>
<protein>
    <submittedName>
        <fullName evidence="6">IclR family transcriptional regulator</fullName>
    </submittedName>
</protein>
<reference evidence="6 7" key="1">
    <citation type="submission" date="2024-09" db="EMBL/GenBank/DDBJ databases">
        <authorList>
            <person name="Ruan L."/>
        </authorList>
    </citation>
    <scope>NUCLEOTIDE SEQUENCE [LARGE SCALE GENOMIC DNA]</scope>
    <source>
        <strain evidence="6 7">D33</strain>
    </source>
</reference>
<dbReference type="PROSITE" id="PS51077">
    <property type="entry name" value="HTH_ICLR"/>
    <property type="match status" value="1"/>
</dbReference>
<gene>
    <name evidence="6" type="ORF">ACE3NQ_07275</name>
</gene>
<dbReference type="InterPro" id="IPR036390">
    <property type="entry name" value="WH_DNA-bd_sf"/>
</dbReference>
<evidence type="ECO:0000313" key="6">
    <source>
        <dbReference type="EMBL" id="MFB5680707.1"/>
    </source>
</evidence>
<dbReference type="RefSeq" id="WP_375524505.1">
    <property type="nucleotide sequence ID" value="NZ_JBHILM010000006.1"/>
</dbReference>
<sequence>MTTKSNVTLKTLAVMKAFIDKQSVWGVNELARYLDCPASSLHRILKTLREENILQVLPETNKYTIGNEWARMSSVVNANFGIKAVAEPSLKRLAQELNQSVYLAIYQEQHQKLSFILGIHSSNALQYRLELGVLQAIHIGASGKAILSFLPDESINSILEQEQVSPQEREQIWAHIHEVREKGYSYTFSERKSESIGIGAPLFDATGSIVGSIICAIPLNLYQEELKESMIQNVVETAREISYHLGHKL</sequence>
<dbReference type="Pfam" id="PF09339">
    <property type="entry name" value="HTH_IclR"/>
    <property type="match status" value="1"/>
</dbReference>
<evidence type="ECO:0000259" key="5">
    <source>
        <dbReference type="PROSITE" id="PS51078"/>
    </source>
</evidence>
<keyword evidence="1" id="KW-0805">Transcription regulation</keyword>
<name>A0ABV5B4T2_9BACL</name>
<dbReference type="InterPro" id="IPR050707">
    <property type="entry name" value="HTH_MetabolicPath_Reg"/>
</dbReference>
<dbReference type="InterPro" id="IPR029016">
    <property type="entry name" value="GAF-like_dom_sf"/>
</dbReference>
<dbReference type="InterPro" id="IPR036388">
    <property type="entry name" value="WH-like_DNA-bd_sf"/>
</dbReference>
<dbReference type="Pfam" id="PF01614">
    <property type="entry name" value="IclR_C"/>
    <property type="match status" value="1"/>
</dbReference>
<organism evidence="6 7">
    <name type="scientific">Paenibacillus terreus</name>
    <dbReference type="NCBI Taxonomy" id="1387834"/>
    <lineage>
        <taxon>Bacteria</taxon>
        <taxon>Bacillati</taxon>
        <taxon>Bacillota</taxon>
        <taxon>Bacilli</taxon>
        <taxon>Bacillales</taxon>
        <taxon>Paenibacillaceae</taxon>
        <taxon>Paenibacillus</taxon>
    </lineage>
</organism>
<dbReference type="PROSITE" id="PS51078">
    <property type="entry name" value="ICLR_ED"/>
    <property type="match status" value="1"/>
</dbReference>
<accession>A0ABV5B4T2</accession>
<dbReference type="PANTHER" id="PTHR30136:SF24">
    <property type="entry name" value="HTH-TYPE TRANSCRIPTIONAL REPRESSOR ALLR"/>
    <property type="match status" value="1"/>
</dbReference>
<evidence type="ECO:0000256" key="1">
    <source>
        <dbReference type="ARBA" id="ARBA00023015"/>
    </source>
</evidence>
<evidence type="ECO:0000256" key="2">
    <source>
        <dbReference type="ARBA" id="ARBA00023125"/>
    </source>
</evidence>